<comment type="caution">
    <text evidence="4">The sequence shown here is derived from an EMBL/GenBank/DDBJ whole genome shotgun (WGS) entry which is preliminary data.</text>
</comment>
<protein>
    <submittedName>
        <fullName evidence="4">Carbohydrate diacid regulator</fullName>
    </submittedName>
</protein>
<comment type="similarity">
    <text evidence="1">Belongs to the CdaR family.</text>
</comment>
<dbReference type="Gene3D" id="1.10.10.2840">
    <property type="entry name" value="PucR C-terminal helix-turn-helix domain"/>
    <property type="match status" value="1"/>
</dbReference>
<proteinExistence type="inferred from homology"/>
<evidence type="ECO:0000259" key="3">
    <source>
        <dbReference type="Pfam" id="PF17853"/>
    </source>
</evidence>
<dbReference type="InterPro" id="IPR009057">
    <property type="entry name" value="Homeodomain-like_sf"/>
</dbReference>
<keyword evidence="5" id="KW-1185">Reference proteome</keyword>
<evidence type="ECO:0000313" key="4">
    <source>
        <dbReference type="EMBL" id="MET3749344.1"/>
    </source>
</evidence>
<dbReference type="Proteomes" id="UP001549106">
    <property type="component" value="Unassembled WGS sequence"/>
</dbReference>
<reference evidence="4 5" key="1">
    <citation type="submission" date="2024-06" db="EMBL/GenBank/DDBJ databases">
        <title>Genomic Encyclopedia of Type Strains, Phase IV (KMG-IV): sequencing the most valuable type-strain genomes for metagenomic binning, comparative biology and taxonomic classification.</title>
        <authorList>
            <person name="Goeker M."/>
        </authorList>
    </citation>
    <scope>NUCLEOTIDE SEQUENCE [LARGE SCALE GENOMIC DNA]</scope>
    <source>
        <strain evidence="4 5">DSM 29492</strain>
    </source>
</reference>
<sequence>MSIQRTLQKYMDDWKTISNLDFCLINDENEVFVTTCSRSLPSEKKLSEFRESNALIMANTSRCLYKVLYKEELAYILIVWGSGDSVPTIGELAVCQVQSLLEAYAEKNDKNTFMQKLLLGNYQDVEAFNRAKKLHISSTARRAVFLVETRQARDEHALATIRNIFSARTKDFITSVDDSGIIVIRELSSTESDEDMEDIAFMLVDMLGTEAMTQAWVSYSNTADDLLQLSNAYKEAKTAMEIGKIFYSEKNVFSYRKLGIGRLIYQLPVSVCEMFIQEVFGSESLDSLDSETLAIIRTFFENNLNLSETSRQLYVHRNTLVYRFEKIQKKFGLDLRTFEDALTFKLAMLVSGYVTYHKNGRS</sequence>
<dbReference type="EMBL" id="JBEPMJ010000003">
    <property type="protein sequence ID" value="MET3749344.1"/>
    <property type="molecule type" value="Genomic_DNA"/>
</dbReference>
<organism evidence="4 5">
    <name type="scientific">Blautia caecimuris</name>
    <dbReference type="NCBI Taxonomy" id="1796615"/>
    <lineage>
        <taxon>Bacteria</taxon>
        <taxon>Bacillati</taxon>
        <taxon>Bacillota</taxon>
        <taxon>Clostridia</taxon>
        <taxon>Lachnospirales</taxon>
        <taxon>Lachnospiraceae</taxon>
        <taxon>Blautia</taxon>
    </lineage>
</organism>
<dbReference type="Pfam" id="PF17853">
    <property type="entry name" value="GGDEF_2"/>
    <property type="match status" value="1"/>
</dbReference>
<dbReference type="InterPro" id="IPR025736">
    <property type="entry name" value="PucR_C-HTH_dom"/>
</dbReference>
<dbReference type="InterPro" id="IPR041522">
    <property type="entry name" value="CdaR_GGDEF"/>
</dbReference>
<gene>
    <name evidence="4" type="ORF">ABID24_000571</name>
</gene>
<dbReference type="InterPro" id="IPR051448">
    <property type="entry name" value="CdaR-like_regulators"/>
</dbReference>
<feature type="domain" description="PucR C-terminal helix-turn-helix" evidence="2">
    <location>
        <begin position="293"/>
        <end position="349"/>
    </location>
</feature>
<dbReference type="Pfam" id="PF13556">
    <property type="entry name" value="HTH_30"/>
    <property type="match status" value="1"/>
</dbReference>
<evidence type="ECO:0000313" key="5">
    <source>
        <dbReference type="Proteomes" id="UP001549106"/>
    </source>
</evidence>
<dbReference type="SUPFAM" id="SSF46689">
    <property type="entry name" value="Homeodomain-like"/>
    <property type="match status" value="1"/>
</dbReference>
<dbReference type="RefSeq" id="WP_257463947.1">
    <property type="nucleotide sequence ID" value="NZ_BAABXP010000001.1"/>
</dbReference>
<evidence type="ECO:0000256" key="1">
    <source>
        <dbReference type="ARBA" id="ARBA00006754"/>
    </source>
</evidence>
<feature type="domain" description="CdaR GGDEF-like" evidence="3">
    <location>
        <begin position="120"/>
        <end position="242"/>
    </location>
</feature>
<accession>A0ABV2LZW0</accession>
<evidence type="ECO:0000259" key="2">
    <source>
        <dbReference type="Pfam" id="PF13556"/>
    </source>
</evidence>
<dbReference type="InterPro" id="IPR042070">
    <property type="entry name" value="PucR_C-HTH_sf"/>
</dbReference>
<name>A0ABV2LZW0_9FIRM</name>
<dbReference type="PANTHER" id="PTHR33744:SF16">
    <property type="entry name" value="CARBOHYDRATE DIACID REGULATOR"/>
    <property type="match status" value="1"/>
</dbReference>
<dbReference type="PANTHER" id="PTHR33744">
    <property type="entry name" value="CARBOHYDRATE DIACID REGULATOR"/>
    <property type="match status" value="1"/>
</dbReference>